<dbReference type="STRING" id="133383.A0A1R0GNA4"/>
<sequence>MRKNHSKLPVYYENRYDSFISGNWPFLSNKEYLAQPEFLASAGFYFVPQPDHPDNVKCAYCNKELDEWCSDDDPFVIHCRHSDTCIWAKVHCKRRTCGKTDADGNFSQWPTDTVSACQELLAFIEDIPTRYKTFGKHWPFSNQPKCSVTPTKMAEAGFYYAPDRFGDDTVLCGFCNCTLNYWEPNDDPM</sequence>
<evidence type="ECO:0000256" key="1">
    <source>
        <dbReference type="ARBA" id="ARBA00022723"/>
    </source>
</evidence>
<dbReference type="OrthoDB" id="2196114at2759"/>
<dbReference type="Proteomes" id="UP000187455">
    <property type="component" value="Unassembled WGS sequence"/>
</dbReference>
<dbReference type="PROSITE" id="PS50143">
    <property type="entry name" value="BIR_REPEAT_2"/>
    <property type="match status" value="2"/>
</dbReference>
<keyword evidence="2" id="KW-0862">Zinc</keyword>
<evidence type="ECO:0000256" key="2">
    <source>
        <dbReference type="ARBA" id="ARBA00022833"/>
    </source>
</evidence>
<keyword evidence="4" id="KW-1185">Reference proteome</keyword>
<dbReference type="InterPro" id="IPR051190">
    <property type="entry name" value="Baculoviral_IAP"/>
</dbReference>
<dbReference type="GO" id="GO:0046872">
    <property type="term" value="F:metal ion binding"/>
    <property type="evidence" value="ECO:0007669"/>
    <property type="project" value="UniProtKB-KW"/>
</dbReference>
<dbReference type="SMART" id="SM00238">
    <property type="entry name" value="BIR"/>
    <property type="match status" value="2"/>
</dbReference>
<name>A0A1R0GNA4_9FUNG</name>
<dbReference type="Pfam" id="PF00653">
    <property type="entry name" value="BIR"/>
    <property type="match status" value="2"/>
</dbReference>
<organism evidence="3 4">
    <name type="scientific">Smittium mucronatum</name>
    <dbReference type="NCBI Taxonomy" id="133383"/>
    <lineage>
        <taxon>Eukaryota</taxon>
        <taxon>Fungi</taxon>
        <taxon>Fungi incertae sedis</taxon>
        <taxon>Zoopagomycota</taxon>
        <taxon>Kickxellomycotina</taxon>
        <taxon>Harpellomycetes</taxon>
        <taxon>Harpellales</taxon>
        <taxon>Legeriomycetaceae</taxon>
        <taxon>Smittium</taxon>
    </lineage>
</organism>
<evidence type="ECO:0000313" key="3">
    <source>
        <dbReference type="EMBL" id="OLY78374.1"/>
    </source>
</evidence>
<protein>
    <submittedName>
        <fullName evidence="3">Protein bir1</fullName>
    </submittedName>
</protein>
<dbReference type="EMBL" id="LSSL01006605">
    <property type="protein sequence ID" value="OLY78374.1"/>
    <property type="molecule type" value="Genomic_DNA"/>
</dbReference>
<dbReference type="PANTHER" id="PTHR46771:SF5">
    <property type="entry name" value="DETERIN"/>
    <property type="match status" value="1"/>
</dbReference>
<comment type="caution">
    <text evidence="3">The sequence shown here is derived from an EMBL/GenBank/DDBJ whole genome shotgun (WGS) entry which is preliminary data.</text>
</comment>
<dbReference type="SUPFAM" id="SSF57924">
    <property type="entry name" value="Inhibitor of apoptosis (IAP) repeat"/>
    <property type="match status" value="2"/>
</dbReference>
<dbReference type="AlphaFoldDB" id="A0A1R0GNA4"/>
<accession>A0A1R0GNA4</accession>
<dbReference type="Gene3D" id="1.10.1170.10">
    <property type="entry name" value="Inhibitor Of Apoptosis Protein (2mihbC-IAP-1), Chain A"/>
    <property type="match status" value="2"/>
</dbReference>
<proteinExistence type="predicted"/>
<gene>
    <name evidence="3" type="ORF">AYI68_g7580</name>
</gene>
<evidence type="ECO:0000313" key="4">
    <source>
        <dbReference type="Proteomes" id="UP000187455"/>
    </source>
</evidence>
<keyword evidence="1" id="KW-0479">Metal-binding</keyword>
<dbReference type="PANTHER" id="PTHR46771">
    <property type="entry name" value="DETERIN"/>
    <property type="match status" value="1"/>
</dbReference>
<reference evidence="3 4" key="1">
    <citation type="journal article" date="2016" name="Mol. Biol. Evol.">
        <title>Genome-Wide Survey of Gut Fungi (Harpellales) Reveals the First Horizontally Transferred Ubiquitin Gene from a Mosquito Host.</title>
        <authorList>
            <person name="Wang Y."/>
            <person name="White M.M."/>
            <person name="Kvist S."/>
            <person name="Moncalvo J.M."/>
        </authorList>
    </citation>
    <scope>NUCLEOTIDE SEQUENCE [LARGE SCALE GENOMIC DNA]</scope>
    <source>
        <strain evidence="3 4">ALG-7-W6</strain>
    </source>
</reference>
<dbReference type="InterPro" id="IPR001370">
    <property type="entry name" value="BIR_rpt"/>
</dbReference>